<keyword evidence="3" id="KW-0812">Transmembrane</keyword>
<name>A0A815AUK8_9BILA</name>
<proteinExistence type="predicted"/>
<dbReference type="InterPro" id="IPR001258">
    <property type="entry name" value="NHL_repeat"/>
</dbReference>
<evidence type="ECO:0000313" key="5">
    <source>
        <dbReference type="Proteomes" id="UP000663891"/>
    </source>
</evidence>
<evidence type="ECO:0000256" key="3">
    <source>
        <dbReference type="SAM" id="Phobius"/>
    </source>
</evidence>
<dbReference type="EMBL" id="CAJNON010000436">
    <property type="protein sequence ID" value="CAF1261764.1"/>
    <property type="molecule type" value="Genomic_DNA"/>
</dbReference>
<accession>A0A815AUK8</accession>
<evidence type="ECO:0000256" key="2">
    <source>
        <dbReference type="PROSITE-ProRule" id="PRU00504"/>
    </source>
</evidence>
<keyword evidence="3" id="KW-1133">Transmembrane helix</keyword>
<dbReference type="Proteomes" id="UP000663891">
    <property type="component" value="Unassembled WGS sequence"/>
</dbReference>
<dbReference type="PROSITE" id="PS51125">
    <property type="entry name" value="NHL"/>
    <property type="match status" value="1"/>
</dbReference>
<dbReference type="InterPro" id="IPR011042">
    <property type="entry name" value="6-blade_b-propeller_TolB-like"/>
</dbReference>
<evidence type="ECO:0000256" key="1">
    <source>
        <dbReference type="ARBA" id="ARBA00022737"/>
    </source>
</evidence>
<sequence>MKIRTFFHWLYKQIYDYNLFIPDEDEYDEINDNIIDPATAVRHQRYATRLYIPLLISEVDKGIPFLGIRSRSIPLVPREGSAGRHCDSPSAYGWLIAYAIIHNGLLRTELQSKRPDGDIYTLTLDCDQRRLSLINENTNEQREIEVDIHHTPFPWCLFEHSRKRKLIWIICLLIFNVVIAAAVTTTVLLNKTGKEKTSTEITIPTSTTSEQLNSSVIINHNTKWKQNAITVAGRPAYGNQSNELYGPSIVYVDDDNHCIYIADTQNDRIVRWEFGADKGEIVQRKNQPGNPENILNKPIDVLLDKEKKFLIICNFGNRQVMKWSLYSANQVDPVMIRVIPCWGLAMDNNGDLYVSEWEKHQVRRFYEGDRQGTVVAGGNGQGNQFNQLNQPHYIFVDKDHSVYIADYMNNRVMKWIKNAVQGSLIAPGQVFNENPNSSVQPISVIVDHVGNIYVSSKDSHQITRWSPGEIEGTTVVGEEESGSGPTQLINPQALLFDGQGNLYVADSGNHRIQKFVIDRD</sequence>
<reference evidence="4" key="1">
    <citation type="submission" date="2021-02" db="EMBL/GenBank/DDBJ databases">
        <authorList>
            <person name="Nowell W R."/>
        </authorList>
    </citation>
    <scope>NUCLEOTIDE SEQUENCE</scope>
</reference>
<gene>
    <name evidence="4" type="ORF">VCS650_LOCUS28912</name>
</gene>
<dbReference type="CDD" id="cd05819">
    <property type="entry name" value="NHL"/>
    <property type="match status" value="1"/>
</dbReference>
<dbReference type="Pfam" id="PF01436">
    <property type="entry name" value="NHL"/>
    <property type="match status" value="2"/>
</dbReference>
<keyword evidence="3" id="KW-0472">Membrane</keyword>
<organism evidence="4 5">
    <name type="scientific">Adineta steineri</name>
    <dbReference type="NCBI Taxonomy" id="433720"/>
    <lineage>
        <taxon>Eukaryota</taxon>
        <taxon>Metazoa</taxon>
        <taxon>Spiralia</taxon>
        <taxon>Gnathifera</taxon>
        <taxon>Rotifera</taxon>
        <taxon>Eurotatoria</taxon>
        <taxon>Bdelloidea</taxon>
        <taxon>Adinetida</taxon>
        <taxon>Adinetidae</taxon>
        <taxon>Adineta</taxon>
    </lineage>
</organism>
<evidence type="ECO:0000313" key="4">
    <source>
        <dbReference type="EMBL" id="CAF1261764.1"/>
    </source>
</evidence>
<dbReference type="InterPro" id="IPR050952">
    <property type="entry name" value="TRIM-NHL_E3_ligases"/>
</dbReference>
<protein>
    <recommendedName>
        <fullName evidence="6">NHL repeat containing protein</fullName>
    </recommendedName>
</protein>
<dbReference type="PANTHER" id="PTHR24104">
    <property type="entry name" value="E3 UBIQUITIN-PROTEIN LIGASE NHLRC1-RELATED"/>
    <property type="match status" value="1"/>
</dbReference>
<feature type="transmembrane region" description="Helical" evidence="3">
    <location>
        <begin position="166"/>
        <end position="189"/>
    </location>
</feature>
<comment type="caution">
    <text evidence="4">The sequence shown here is derived from an EMBL/GenBank/DDBJ whole genome shotgun (WGS) entry which is preliminary data.</text>
</comment>
<dbReference type="AlphaFoldDB" id="A0A815AUK8"/>
<dbReference type="SUPFAM" id="SSF101898">
    <property type="entry name" value="NHL repeat"/>
    <property type="match status" value="1"/>
</dbReference>
<dbReference type="Gene3D" id="2.120.10.30">
    <property type="entry name" value="TolB, C-terminal domain"/>
    <property type="match status" value="2"/>
</dbReference>
<feature type="repeat" description="NHL" evidence="2">
    <location>
        <begin position="480"/>
        <end position="518"/>
    </location>
</feature>
<keyword evidence="1" id="KW-0677">Repeat</keyword>
<evidence type="ECO:0008006" key="6">
    <source>
        <dbReference type="Google" id="ProtNLM"/>
    </source>
</evidence>